<reference evidence="2 3" key="1">
    <citation type="journal article" date="2015" name="Stand. Genomic Sci.">
        <title>Genomic Encyclopedia of Bacterial and Archaeal Type Strains, Phase III: the genomes of soil and plant-associated and newly described type strains.</title>
        <authorList>
            <person name="Whitman W.B."/>
            <person name="Woyke T."/>
            <person name="Klenk H.P."/>
            <person name="Zhou Y."/>
            <person name="Lilburn T.G."/>
            <person name="Beck B.J."/>
            <person name="De Vos P."/>
            <person name="Vandamme P."/>
            <person name="Eisen J.A."/>
            <person name="Garrity G."/>
            <person name="Hugenholtz P."/>
            <person name="Kyrpides N.C."/>
        </authorList>
    </citation>
    <scope>NUCLEOTIDE SEQUENCE [LARGE SCALE GENOMIC DNA]</scope>
    <source>
        <strain evidence="2 3">VKM Ac-2541</strain>
    </source>
</reference>
<evidence type="ECO:0000313" key="3">
    <source>
        <dbReference type="Proteomes" id="UP000295573"/>
    </source>
</evidence>
<accession>A0A4R2IJ34</accession>
<feature type="transmembrane region" description="Helical" evidence="1">
    <location>
        <begin position="28"/>
        <end position="45"/>
    </location>
</feature>
<keyword evidence="1" id="KW-0812">Transmembrane</keyword>
<evidence type="ECO:0000313" key="2">
    <source>
        <dbReference type="EMBL" id="TCO43849.1"/>
    </source>
</evidence>
<dbReference type="AlphaFoldDB" id="A0A4R2IJ34"/>
<proteinExistence type="predicted"/>
<comment type="caution">
    <text evidence="2">The sequence shown here is derived from an EMBL/GenBank/DDBJ whole genome shotgun (WGS) entry which is preliminary data.</text>
</comment>
<dbReference type="Proteomes" id="UP000295573">
    <property type="component" value="Unassembled WGS sequence"/>
</dbReference>
<gene>
    <name evidence="2" type="ORF">EV646_11141</name>
</gene>
<sequence>MPVVGLIAAVLALLLASRGDSRFRLRLLMALTIAGIAAFTLLFLGRSRYLLGDVPVLIALALTALPARKALTAQG</sequence>
<organism evidence="2 3">
    <name type="scientific">Kribbella antiqua</name>
    <dbReference type="NCBI Taxonomy" id="2512217"/>
    <lineage>
        <taxon>Bacteria</taxon>
        <taxon>Bacillati</taxon>
        <taxon>Actinomycetota</taxon>
        <taxon>Actinomycetes</taxon>
        <taxon>Propionibacteriales</taxon>
        <taxon>Kribbellaceae</taxon>
        <taxon>Kribbella</taxon>
    </lineage>
</organism>
<keyword evidence="1" id="KW-0472">Membrane</keyword>
<protein>
    <submittedName>
        <fullName evidence="2">Uncharacterized protein</fullName>
    </submittedName>
</protein>
<evidence type="ECO:0000256" key="1">
    <source>
        <dbReference type="SAM" id="Phobius"/>
    </source>
</evidence>
<dbReference type="EMBL" id="SLWR01000011">
    <property type="protein sequence ID" value="TCO43849.1"/>
    <property type="molecule type" value="Genomic_DNA"/>
</dbReference>
<dbReference type="OrthoDB" id="4923806at2"/>
<name>A0A4R2IJ34_9ACTN</name>
<keyword evidence="1" id="KW-1133">Transmembrane helix</keyword>
<dbReference type="RefSeq" id="WP_132153984.1">
    <property type="nucleotide sequence ID" value="NZ_SLWR01000011.1"/>
</dbReference>
<keyword evidence="3" id="KW-1185">Reference proteome</keyword>